<accession>A0A915KDZ7</accession>
<dbReference type="Proteomes" id="UP000887565">
    <property type="component" value="Unplaced"/>
</dbReference>
<dbReference type="WBParaSite" id="nRc.2.0.1.t36164-RA">
    <property type="protein sequence ID" value="nRc.2.0.1.t36164-RA"/>
    <property type="gene ID" value="nRc.2.0.1.g36164"/>
</dbReference>
<dbReference type="AlphaFoldDB" id="A0A915KDZ7"/>
<name>A0A915KDZ7_ROMCU</name>
<keyword evidence="1" id="KW-1185">Reference proteome</keyword>
<evidence type="ECO:0000313" key="2">
    <source>
        <dbReference type="WBParaSite" id="nRc.2.0.1.t36164-RA"/>
    </source>
</evidence>
<proteinExistence type="predicted"/>
<evidence type="ECO:0000313" key="1">
    <source>
        <dbReference type="Proteomes" id="UP000887565"/>
    </source>
</evidence>
<organism evidence="1 2">
    <name type="scientific">Romanomermis culicivorax</name>
    <name type="common">Nematode worm</name>
    <dbReference type="NCBI Taxonomy" id="13658"/>
    <lineage>
        <taxon>Eukaryota</taxon>
        <taxon>Metazoa</taxon>
        <taxon>Ecdysozoa</taxon>
        <taxon>Nematoda</taxon>
        <taxon>Enoplea</taxon>
        <taxon>Dorylaimia</taxon>
        <taxon>Mermithida</taxon>
        <taxon>Mermithoidea</taxon>
        <taxon>Mermithidae</taxon>
        <taxon>Romanomermis</taxon>
    </lineage>
</organism>
<reference evidence="2" key="1">
    <citation type="submission" date="2022-11" db="UniProtKB">
        <authorList>
            <consortium name="WormBaseParasite"/>
        </authorList>
    </citation>
    <scope>IDENTIFICATION</scope>
</reference>
<protein>
    <submittedName>
        <fullName evidence="2">Uncharacterized protein</fullName>
    </submittedName>
</protein>
<sequence>MEGTPAPPAGFVAQGLPPGIPMDSTLEVVGQMESMNLLVGLRISGPKVAQRALEFIADRTIGATTVNKILLDIERSSPAVDAVHRAVEQASRNPQPTAVVAVSPSTTTTGDQTLAEIAQWQPVAASTNSHIEVANAFGETLPAIMTTSVSSRHHHF</sequence>